<feature type="region of interest" description="Disordered" evidence="1">
    <location>
        <begin position="31"/>
        <end position="93"/>
    </location>
</feature>
<evidence type="ECO:0000313" key="3">
    <source>
        <dbReference type="Proteomes" id="UP001432322"/>
    </source>
</evidence>
<dbReference type="Proteomes" id="UP001432322">
    <property type="component" value="Unassembled WGS sequence"/>
</dbReference>
<comment type="caution">
    <text evidence="2">The sequence shown here is derived from an EMBL/GenBank/DDBJ whole genome shotgun (WGS) entry which is preliminary data.</text>
</comment>
<feature type="region of interest" description="Disordered" evidence="1">
    <location>
        <begin position="1"/>
        <end position="20"/>
    </location>
</feature>
<feature type="non-terminal residue" evidence="2">
    <location>
        <position position="148"/>
    </location>
</feature>
<evidence type="ECO:0000256" key="1">
    <source>
        <dbReference type="SAM" id="MobiDB-lite"/>
    </source>
</evidence>
<proteinExistence type="predicted"/>
<organism evidence="2 3">
    <name type="scientific">Pristionchus fissidentatus</name>
    <dbReference type="NCBI Taxonomy" id="1538716"/>
    <lineage>
        <taxon>Eukaryota</taxon>
        <taxon>Metazoa</taxon>
        <taxon>Ecdysozoa</taxon>
        <taxon>Nematoda</taxon>
        <taxon>Chromadorea</taxon>
        <taxon>Rhabditida</taxon>
        <taxon>Rhabditina</taxon>
        <taxon>Diplogasteromorpha</taxon>
        <taxon>Diplogasteroidea</taxon>
        <taxon>Neodiplogasteridae</taxon>
        <taxon>Pristionchus</taxon>
    </lineage>
</organism>
<reference evidence="2" key="1">
    <citation type="submission" date="2023-10" db="EMBL/GenBank/DDBJ databases">
        <title>Genome assembly of Pristionchus species.</title>
        <authorList>
            <person name="Yoshida K."/>
            <person name="Sommer R.J."/>
        </authorList>
    </citation>
    <scope>NUCLEOTIDE SEQUENCE</scope>
    <source>
        <strain evidence="2">RS5133</strain>
    </source>
</reference>
<accession>A0AAV5WQJ5</accession>
<evidence type="ECO:0000313" key="2">
    <source>
        <dbReference type="EMBL" id="GMT33663.1"/>
    </source>
</evidence>
<protein>
    <submittedName>
        <fullName evidence="2">Uncharacterized protein</fullName>
    </submittedName>
</protein>
<sequence length="148" mass="15875">MEDEVESFNGPPADDIGILSQASRRELLDLSEAVVRRTPAVSSRRAAKAKNASKAAANPTSASSSTTTANDSAPAAQSVGDARNGKEPSATAEELRMMIAMNGAMQELMEDMVQKSFIALSKNLEKQRELEQRKKIIASKAALKRKAK</sequence>
<name>A0AAV5WQJ5_9BILA</name>
<feature type="compositionally biased region" description="Low complexity" evidence="1">
    <location>
        <begin position="39"/>
        <end position="76"/>
    </location>
</feature>
<dbReference type="EMBL" id="BTSY01000006">
    <property type="protein sequence ID" value="GMT33663.1"/>
    <property type="molecule type" value="Genomic_DNA"/>
</dbReference>
<dbReference type="AlphaFoldDB" id="A0AAV5WQJ5"/>
<gene>
    <name evidence="2" type="ORF">PFISCL1PPCAC_24960</name>
</gene>
<keyword evidence="3" id="KW-1185">Reference proteome</keyword>